<name>X1ABA3_9ZZZZ</name>
<evidence type="ECO:0000313" key="2">
    <source>
        <dbReference type="EMBL" id="GAG69948.1"/>
    </source>
</evidence>
<dbReference type="EMBL" id="BART01005759">
    <property type="protein sequence ID" value="GAG69948.1"/>
    <property type="molecule type" value="Genomic_DNA"/>
</dbReference>
<keyword evidence="1" id="KW-0175">Coiled coil</keyword>
<evidence type="ECO:0000256" key="1">
    <source>
        <dbReference type="SAM" id="Coils"/>
    </source>
</evidence>
<protein>
    <submittedName>
        <fullName evidence="2">Uncharacterized protein</fullName>
    </submittedName>
</protein>
<feature type="coiled-coil region" evidence="1">
    <location>
        <begin position="49"/>
        <end position="76"/>
    </location>
</feature>
<proteinExistence type="predicted"/>
<sequence>MQANFSLSKEIMVKLTKDKRDSGRDKSATVTRALQRYWLKEVDIEDMTDAEAKIKYSELIDKKQQLEEQIQRVYLRLED</sequence>
<reference evidence="2" key="1">
    <citation type="journal article" date="2014" name="Front. Microbiol.">
        <title>High frequency of phylogenetically diverse reductive dehalogenase-homologous genes in deep subseafloor sedimentary metagenomes.</title>
        <authorList>
            <person name="Kawai M."/>
            <person name="Futagami T."/>
            <person name="Toyoda A."/>
            <person name="Takaki Y."/>
            <person name="Nishi S."/>
            <person name="Hori S."/>
            <person name="Arai W."/>
            <person name="Tsubouchi T."/>
            <person name="Morono Y."/>
            <person name="Uchiyama I."/>
            <person name="Ito T."/>
            <person name="Fujiyama A."/>
            <person name="Inagaki F."/>
            <person name="Takami H."/>
        </authorList>
    </citation>
    <scope>NUCLEOTIDE SEQUENCE</scope>
    <source>
        <strain evidence="2">Expedition CK06-06</strain>
    </source>
</reference>
<organism evidence="2">
    <name type="scientific">marine sediment metagenome</name>
    <dbReference type="NCBI Taxonomy" id="412755"/>
    <lineage>
        <taxon>unclassified sequences</taxon>
        <taxon>metagenomes</taxon>
        <taxon>ecological metagenomes</taxon>
    </lineage>
</organism>
<accession>X1ABA3</accession>
<comment type="caution">
    <text evidence="2">The sequence shown here is derived from an EMBL/GenBank/DDBJ whole genome shotgun (WGS) entry which is preliminary data.</text>
</comment>
<dbReference type="AlphaFoldDB" id="X1ABA3"/>
<gene>
    <name evidence="2" type="ORF">S01H4_13042</name>
</gene>